<evidence type="ECO:0000259" key="2">
    <source>
        <dbReference type="Pfam" id="PF13400"/>
    </source>
</evidence>
<dbReference type="InterPro" id="IPR042302">
    <property type="entry name" value="E1_FCCH_sf"/>
</dbReference>
<dbReference type="Gene3D" id="3.40.50.410">
    <property type="entry name" value="von Willebrand factor, type A domain"/>
    <property type="match status" value="1"/>
</dbReference>
<evidence type="ECO:0000313" key="4">
    <source>
        <dbReference type="EMBL" id="MFD2648573.1"/>
    </source>
</evidence>
<sequence>MRLPSSLIRRFVADERGVFAVIFGLMAIVLVAVGGAVVDYVSLEQARNRAQIALDAAALALQPQINRATATPDSIREQALALVNEQIGNDSRISLTINEPVIDQENGRLRLSGSFEMPTYFVQLVGVRKLGAAFASEVVRGAVDVEVSVALDVTGSMRGQPLIDLKAAVRELVDAVVQDVQTPNYTKMALVPYSQAVNAGTYATALRGPIRGPKGISNISWMANTTVRDISSISRSNLATVETSVDHGFANGDWVYLWGVSGMSQINNRAYRVTNRTNRTFQLQGVNSSSYSWYFWGGKVRKCSNADCNVVITSNNHGYAAGQYLLITDSAINDLNNETLRVASATTHTLTLSEFPTPSGTGTNTSNRGNLHCTWQTATEGCTYYRFPVTSGGWTTHAVTNCVTERGLNGATDLPPTTTLMGRNYPESGNGCTSHQIVPLTANKTTLHNAINALVDNGSTSGSLGVLWSWYMLAPNFGYVWPAESRPAAYRDDNLLKAAIIMTDGEFNTVHCNGVVARNTGSGSGGNKINCDAPNGDPYDQARAYCNAMKADATGIIVYTVGFGINPGTPAANFMNSCASTPENAYLAENGAALAAAFRQIAQNISALRVAR</sequence>
<accession>A0ABW5QLU3</accession>
<feature type="transmembrane region" description="Helical" evidence="1">
    <location>
        <begin position="21"/>
        <end position="43"/>
    </location>
</feature>
<evidence type="ECO:0000259" key="3">
    <source>
        <dbReference type="Pfam" id="PF16190"/>
    </source>
</evidence>
<dbReference type="Pfam" id="PF13400">
    <property type="entry name" value="Tad"/>
    <property type="match status" value="1"/>
</dbReference>
<organism evidence="4 5">
    <name type="scientific">Devosia albogilva</name>
    <dbReference type="NCBI Taxonomy" id="429726"/>
    <lineage>
        <taxon>Bacteria</taxon>
        <taxon>Pseudomonadati</taxon>
        <taxon>Pseudomonadota</taxon>
        <taxon>Alphaproteobacteria</taxon>
        <taxon>Hyphomicrobiales</taxon>
        <taxon>Devosiaceae</taxon>
        <taxon>Devosia</taxon>
    </lineage>
</organism>
<evidence type="ECO:0000313" key="5">
    <source>
        <dbReference type="Proteomes" id="UP001597521"/>
    </source>
</evidence>
<feature type="domain" description="Ubiquitin-activating enzyme E1 FCCH" evidence="3">
    <location>
        <begin position="240"/>
        <end position="301"/>
    </location>
</feature>
<dbReference type="InterPro" id="IPR032418">
    <property type="entry name" value="E1_FCCH"/>
</dbReference>
<protein>
    <submittedName>
        <fullName evidence="4">Ubiquitin-activating E1 FCCH domain-containing protein</fullName>
    </submittedName>
</protein>
<dbReference type="RefSeq" id="WP_386833784.1">
    <property type="nucleotide sequence ID" value="NZ_JBHUNP010000001.1"/>
</dbReference>
<dbReference type="Proteomes" id="UP001597521">
    <property type="component" value="Unassembled WGS sequence"/>
</dbReference>
<gene>
    <name evidence="4" type="ORF">ACFSX5_12310</name>
</gene>
<keyword evidence="1" id="KW-1133">Transmembrane helix</keyword>
<proteinExistence type="predicted"/>
<keyword evidence="1" id="KW-0472">Membrane</keyword>
<reference evidence="5" key="1">
    <citation type="journal article" date="2019" name="Int. J. Syst. Evol. Microbiol.">
        <title>The Global Catalogue of Microorganisms (GCM) 10K type strain sequencing project: providing services to taxonomists for standard genome sequencing and annotation.</title>
        <authorList>
            <consortium name="The Broad Institute Genomics Platform"/>
            <consortium name="The Broad Institute Genome Sequencing Center for Infectious Disease"/>
            <person name="Wu L."/>
            <person name="Ma J."/>
        </authorList>
    </citation>
    <scope>NUCLEOTIDE SEQUENCE [LARGE SCALE GENOMIC DNA]</scope>
    <source>
        <strain evidence="5">CCM 7427</strain>
    </source>
</reference>
<name>A0ABW5QLU3_9HYPH</name>
<dbReference type="Gene3D" id="2.40.30.180">
    <property type="entry name" value="Ubiquitin-activating enzyme E1, FCCH domain"/>
    <property type="match status" value="1"/>
</dbReference>
<feature type="domain" description="Putative Flp pilus-assembly TadG-like N-terminal" evidence="2">
    <location>
        <begin position="17"/>
        <end position="60"/>
    </location>
</feature>
<dbReference type="SUPFAM" id="SSF53300">
    <property type="entry name" value="vWA-like"/>
    <property type="match status" value="1"/>
</dbReference>
<keyword evidence="1" id="KW-0812">Transmembrane</keyword>
<dbReference type="EMBL" id="JBHUNP010000001">
    <property type="protein sequence ID" value="MFD2648573.1"/>
    <property type="molecule type" value="Genomic_DNA"/>
</dbReference>
<dbReference type="InterPro" id="IPR028087">
    <property type="entry name" value="Tad_N"/>
</dbReference>
<comment type="caution">
    <text evidence="4">The sequence shown here is derived from an EMBL/GenBank/DDBJ whole genome shotgun (WGS) entry which is preliminary data.</text>
</comment>
<dbReference type="InterPro" id="IPR036465">
    <property type="entry name" value="vWFA_dom_sf"/>
</dbReference>
<evidence type="ECO:0000256" key="1">
    <source>
        <dbReference type="SAM" id="Phobius"/>
    </source>
</evidence>
<keyword evidence="5" id="KW-1185">Reference proteome</keyword>
<dbReference type="Pfam" id="PF16190">
    <property type="entry name" value="E1_FCCH"/>
    <property type="match status" value="1"/>
</dbReference>